<evidence type="ECO:0000313" key="1">
    <source>
        <dbReference type="EMBL" id="PIV13886.1"/>
    </source>
</evidence>
<comment type="caution">
    <text evidence="1">The sequence shown here is derived from an EMBL/GenBank/DDBJ whole genome shotgun (WGS) entry which is preliminary data.</text>
</comment>
<dbReference type="AlphaFoldDB" id="A0A2H9M2M5"/>
<dbReference type="PANTHER" id="PTHR34614">
    <property type="match status" value="1"/>
</dbReference>
<dbReference type="Proteomes" id="UP000230713">
    <property type="component" value="Unassembled WGS sequence"/>
</dbReference>
<protein>
    <recommendedName>
        <fullName evidence="3">Transposase IS4-like domain-containing protein</fullName>
    </recommendedName>
</protein>
<dbReference type="EMBL" id="PEUT01000010">
    <property type="protein sequence ID" value="PIV13886.1"/>
    <property type="molecule type" value="Genomic_DNA"/>
</dbReference>
<accession>A0A2H9M2M5</accession>
<proteinExistence type="predicted"/>
<sequence length="328" mass="38344">MMTAKNVEAVEKEEYLYVFAEDTRNVKDIVLPEIEKIPEEVWKSRHPLDEDVKKKHGITEIDEDTFCIEMKITVDKKENNETAEEENKKEVRYIICYGREKAEDDKEFRESQIDKGKKIIGAVQKTVKAGKLKDHDKVLKRIVRNLTKKRLKDYFDWDIPQTPVSDFKFWVKDDKIKELEKLDGKWVIRTNIKEGHILDDAPMTIDDLVNSYKTLQTVERAFRTIKSFIKVRPINHHLDKRIRAHIFISVLSYLIEKTIEHKLKSAGVNMTAQKVFSEFKGIIVSDIQMGDKKPVRIKRVTELNTNQKKILDDLGICGIKKLNSESCL</sequence>
<evidence type="ECO:0000313" key="2">
    <source>
        <dbReference type="Proteomes" id="UP000230713"/>
    </source>
</evidence>
<gene>
    <name evidence="1" type="ORF">COS45_00555</name>
</gene>
<evidence type="ECO:0008006" key="3">
    <source>
        <dbReference type="Google" id="ProtNLM"/>
    </source>
</evidence>
<dbReference type="PANTHER" id="PTHR34614:SF2">
    <property type="entry name" value="TRANSPOSASE IS4-LIKE DOMAIN-CONTAINING PROTEIN"/>
    <property type="match status" value="1"/>
</dbReference>
<organism evidence="1 2">
    <name type="scientific">Huberarchaeum crystalense</name>
    <dbReference type="NCBI Taxonomy" id="2014257"/>
    <lineage>
        <taxon>Archaea</taxon>
        <taxon>Candidatus Huberarchaeota</taxon>
        <taxon>Candidatus Huberarchaeia</taxon>
        <taxon>Candidatus Huberarchaeales</taxon>
        <taxon>Candidatus Huberarchaeaceae</taxon>
        <taxon>Candidatus Huberarchaeum</taxon>
    </lineage>
</organism>
<reference evidence="2" key="1">
    <citation type="submission" date="2017-09" db="EMBL/GenBank/DDBJ databases">
        <title>Depth-based differentiation of microbial function through sediment-hosted aquifers and enrichment of novel symbionts in the deep terrestrial subsurface.</title>
        <authorList>
            <person name="Probst A.J."/>
            <person name="Ladd B."/>
            <person name="Jarett J.K."/>
            <person name="Geller-Mcgrath D.E."/>
            <person name="Sieber C.M.K."/>
            <person name="Emerson J.B."/>
            <person name="Anantharaman K."/>
            <person name="Thomas B.C."/>
            <person name="Malmstrom R."/>
            <person name="Stieglmeier M."/>
            <person name="Klingl A."/>
            <person name="Woyke T."/>
            <person name="Ryan C.M."/>
            <person name="Banfield J.F."/>
        </authorList>
    </citation>
    <scope>NUCLEOTIDE SEQUENCE [LARGE SCALE GENOMIC DNA]</scope>
</reference>
<name>A0A2H9M2M5_HUBC1</name>